<accession>A0A8K1FCY1</accession>
<dbReference type="PROSITE" id="PS00109">
    <property type="entry name" value="PROTEIN_KINASE_TYR"/>
    <property type="match status" value="1"/>
</dbReference>
<dbReference type="Gene3D" id="1.10.510.10">
    <property type="entry name" value="Transferase(Phosphotransferase) domain 1"/>
    <property type="match status" value="1"/>
</dbReference>
<proteinExistence type="predicted"/>
<dbReference type="Gene3D" id="3.80.10.10">
    <property type="entry name" value="Ribonuclease Inhibitor"/>
    <property type="match status" value="1"/>
</dbReference>
<dbReference type="AlphaFoldDB" id="A0A8K1FCY1"/>
<dbReference type="PANTHER" id="PTHR44329">
    <property type="entry name" value="SERINE/THREONINE-PROTEIN KINASE TNNI3K-RELATED"/>
    <property type="match status" value="1"/>
</dbReference>
<feature type="signal peptide" evidence="5">
    <location>
        <begin position="1"/>
        <end position="40"/>
    </location>
</feature>
<keyword evidence="1" id="KW-0433">Leucine-rich repeat</keyword>
<dbReference type="GO" id="GO:0005524">
    <property type="term" value="F:ATP binding"/>
    <property type="evidence" value="ECO:0007669"/>
    <property type="project" value="InterPro"/>
</dbReference>
<evidence type="ECO:0000256" key="2">
    <source>
        <dbReference type="ARBA" id="ARBA00022737"/>
    </source>
</evidence>
<feature type="region of interest" description="Disordered" evidence="3">
    <location>
        <begin position="369"/>
        <end position="394"/>
    </location>
</feature>
<feature type="transmembrane region" description="Helical" evidence="4">
    <location>
        <begin position="402"/>
        <end position="424"/>
    </location>
</feature>
<evidence type="ECO:0000256" key="4">
    <source>
        <dbReference type="SAM" id="Phobius"/>
    </source>
</evidence>
<feature type="chain" id="PRO_5035477578" description="Protein kinase domain-containing protein" evidence="5">
    <location>
        <begin position="41"/>
        <end position="764"/>
    </location>
</feature>
<name>A0A8K1FCY1_PYTOL</name>
<evidence type="ECO:0000259" key="6">
    <source>
        <dbReference type="PROSITE" id="PS50011"/>
    </source>
</evidence>
<evidence type="ECO:0000313" key="7">
    <source>
        <dbReference type="EMBL" id="TMW57736.1"/>
    </source>
</evidence>
<dbReference type="Pfam" id="PF07714">
    <property type="entry name" value="PK_Tyr_Ser-Thr"/>
    <property type="match status" value="1"/>
</dbReference>
<dbReference type="InterPro" id="IPR011009">
    <property type="entry name" value="Kinase-like_dom_sf"/>
</dbReference>
<dbReference type="InterPro" id="IPR051681">
    <property type="entry name" value="Ser/Thr_Kinases-Pseudokinases"/>
</dbReference>
<organism evidence="7 8">
    <name type="scientific">Pythium oligandrum</name>
    <name type="common">Mycoparasitic fungus</name>
    <dbReference type="NCBI Taxonomy" id="41045"/>
    <lineage>
        <taxon>Eukaryota</taxon>
        <taxon>Sar</taxon>
        <taxon>Stramenopiles</taxon>
        <taxon>Oomycota</taxon>
        <taxon>Peronosporomycetes</taxon>
        <taxon>Pythiales</taxon>
        <taxon>Pythiaceae</taxon>
        <taxon>Pythium</taxon>
    </lineage>
</organism>
<evidence type="ECO:0000256" key="3">
    <source>
        <dbReference type="SAM" id="MobiDB-lite"/>
    </source>
</evidence>
<dbReference type="EMBL" id="SPLM01000114">
    <property type="protein sequence ID" value="TMW57736.1"/>
    <property type="molecule type" value="Genomic_DNA"/>
</dbReference>
<keyword evidence="2" id="KW-0677">Repeat</keyword>
<dbReference type="SUPFAM" id="SSF52058">
    <property type="entry name" value="L domain-like"/>
    <property type="match status" value="1"/>
</dbReference>
<dbReference type="OrthoDB" id="4062651at2759"/>
<protein>
    <recommendedName>
        <fullName evidence="6">Protein kinase domain-containing protein</fullName>
    </recommendedName>
</protein>
<dbReference type="PANTHER" id="PTHR44329:SF214">
    <property type="entry name" value="PROTEIN KINASE DOMAIN-CONTAINING PROTEIN"/>
    <property type="match status" value="1"/>
</dbReference>
<keyword evidence="4" id="KW-0472">Membrane</keyword>
<keyword evidence="4" id="KW-1133">Transmembrane helix</keyword>
<evidence type="ECO:0000313" key="8">
    <source>
        <dbReference type="Proteomes" id="UP000794436"/>
    </source>
</evidence>
<dbReference type="InterPro" id="IPR032675">
    <property type="entry name" value="LRR_dom_sf"/>
</dbReference>
<dbReference type="InterPro" id="IPR001245">
    <property type="entry name" value="Ser-Thr/Tyr_kinase_cat_dom"/>
</dbReference>
<keyword evidence="5" id="KW-0732">Signal</keyword>
<comment type="caution">
    <text evidence="7">The sequence shown here is derived from an EMBL/GenBank/DDBJ whole genome shotgun (WGS) entry which is preliminary data.</text>
</comment>
<evidence type="ECO:0000256" key="1">
    <source>
        <dbReference type="ARBA" id="ARBA00022614"/>
    </source>
</evidence>
<keyword evidence="8" id="KW-1185">Reference proteome</keyword>
<dbReference type="SUPFAM" id="SSF56112">
    <property type="entry name" value="Protein kinase-like (PK-like)"/>
    <property type="match status" value="1"/>
</dbReference>
<keyword evidence="4" id="KW-0812">Transmembrane</keyword>
<dbReference type="InterPro" id="IPR008266">
    <property type="entry name" value="Tyr_kinase_AS"/>
</dbReference>
<dbReference type="InterPro" id="IPR000719">
    <property type="entry name" value="Prot_kinase_dom"/>
</dbReference>
<feature type="compositionally biased region" description="Low complexity" evidence="3">
    <location>
        <begin position="369"/>
        <end position="388"/>
    </location>
</feature>
<sequence length="764" mass="83465">MRPRFNAGGLALSIGRLCVRFGVALVLLQTLSMHVQVTCAATSTKKPTYTMYNCSDIVTVSGVCTNSSDPNNAYRFVCIGVEPDSCPSKPTVAKLDSNTLDISNQGVEQIVGMEDLSNLLKNLYMQDNRISNLTLSYGDQRGGNLQVLQAANNRLESFASIVVPMALTKVNVSGNPMPEIYVPEVYSNLQELIALETTLTALNLKDAGGLLTVDASYNSLSSVNDMNFTNQLRYITVAHNKLTDWRDFKPPIALRHLDASWNNANHFIRGDWSTYDKLETLDFSYNLITEITGTIFPAYPLQIDLRGNPLQLIEIRSSDLQTFQTSAIFIDEVAPLAADCKSDKATKESIGNFSVCVYDDDDFEALMAGSSDGSSNAPSSSSSSSSGSRNQPGDGVSGSSNIGLYVGVAVGVVVLIAIIAFIFFRRRRSAMHADDTPYSDVTKLTITGGSTGSSTNSHIIEALQDPRFVSLRVDPDDVTVLQELGQGKYTTISVVRVGEHEMMMKRIQRKLVLEDPNIAMQFIAEIQLHSTLEHPKVVQFLGVSGTSMVDLTMYCELMPNGSLATLLLGLKDSRNSLGWVRSVDSDNEENEHWLPSKLDLAIDVVEALVYLHSYDPPVVHGDLCPRNVLLTADWTAKLTSFREHQDVGAVVAGRLGSISSLAPELLTGHGERSPASDVYAFGMLLAELDTCEPPFRSLTNARTNAQLAAEITERGARPALRPNCPVEIQAIVWSCLEANPSQRPTCVKLHYDLSQLRRAMQMSP</sequence>
<dbReference type="GO" id="GO:0004674">
    <property type="term" value="F:protein serine/threonine kinase activity"/>
    <property type="evidence" value="ECO:0007669"/>
    <property type="project" value="TreeGrafter"/>
</dbReference>
<dbReference type="PROSITE" id="PS50011">
    <property type="entry name" value="PROTEIN_KINASE_DOM"/>
    <property type="match status" value="1"/>
</dbReference>
<evidence type="ECO:0000256" key="5">
    <source>
        <dbReference type="SAM" id="SignalP"/>
    </source>
</evidence>
<dbReference type="PROSITE" id="PS51450">
    <property type="entry name" value="LRR"/>
    <property type="match status" value="1"/>
</dbReference>
<feature type="domain" description="Protein kinase" evidence="6">
    <location>
        <begin position="478"/>
        <end position="753"/>
    </location>
</feature>
<gene>
    <name evidence="7" type="ORF">Poli38472_014339</name>
</gene>
<dbReference type="Proteomes" id="UP000794436">
    <property type="component" value="Unassembled WGS sequence"/>
</dbReference>
<dbReference type="InterPro" id="IPR001611">
    <property type="entry name" value="Leu-rich_rpt"/>
</dbReference>
<reference evidence="7" key="1">
    <citation type="submission" date="2019-03" db="EMBL/GenBank/DDBJ databases">
        <title>Long read genome sequence of the mycoparasitic Pythium oligandrum ATCC 38472 isolated from sugarbeet rhizosphere.</title>
        <authorList>
            <person name="Gaulin E."/>
        </authorList>
    </citation>
    <scope>NUCLEOTIDE SEQUENCE</scope>
    <source>
        <strain evidence="7">ATCC 38472_TT</strain>
    </source>
</reference>